<dbReference type="CDD" id="cd00130">
    <property type="entry name" value="PAS"/>
    <property type="match status" value="3"/>
</dbReference>
<feature type="domain" description="Response regulatory" evidence="22">
    <location>
        <begin position="1102"/>
        <end position="1218"/>
    </location>
</feature>
<dbReference type="InterPro" id="IPR004358">
    <property type="entry name" value="Sig_transdc_His_kin-like_C"/>
</dbReference>
<dbReference type="PRINTS" id="PR00344">
    <property type="entry name" value="BCTRLSENSOR"/>
</dbReference>
<dbReference type="FunFam" id="1.10.287.130:FF:000002">
    <property type="entry name" value="Two-component osmosensing histidine kinase"/>
    <property type="match status" value="1"/>
</dbReference>
<proteinExistence type="predicted"/>
<dbReference type="SMART" id="SM00086">
    <property type="entry name" value="PAC"/>
    <property type="match status" value="2"/>
</dbReference>
<evidence type="ECO:0000259" key="24">
    <source>
        <dbReference type="PROSITE" id="PS50113"/>
    </source>
</evidence>
<feature type="domain" description="PAS" evidence="23">
    <location>
        <begin position="714"/>
        <end position="792"/>
    </location>
</feature>
<dbReference type="GO" id="GO:0005886">
    <property type="term" value="C:plasma membrane"/>
    <property type="evidence" value="ECO:0007669"/>
    <property type="project" value="UniProtKB-SubCell"/>
</dbReference>
<evidence type="ECO:0000256" key="16">
    <source>
        <dbReference type="PROSITE-ProRule" id="PRU00110"/>
    </source>
</evidence>
<dbReference type="CDD" id="cd00088">
    <property type="entry name" value="HPT"/>
    <property type="match status" value="1"/>
</dbReference>
<dbReference type="InterPro" id="IPR036641">
    <property type="entry name" value="HPT_dom_sf"/>
</dbReference>
<feature type="modified residue" description="Phosphohistidine" evidence="16">
    <location>
        <position position="1303"/>
    </location>
</feature>
<dbReference type="InterPro" id="IPR013656">
    <property type="entry name" value="PAS_4"/>
</dbReference>
<dbReference type="InterPro" id="IPR001789">
    <property type="entry name" value="Sig_transdc_resp-reg_receiver"/>
</dbReference>
<dbReference type="PROSITE" id="PS50109">
    <property type="entry name" value="HIS_KIN"/>
    <property type="match status" value="1"/>
</dbReference>
<feature type="domain" description="PAC" evidence="24">
    <location>
        <begin position="522"/>
        <end position="573"/>
    </location>
</feature>
<dbReference type="SMART" id="SM00091">
    <property type="entry name" value="PAS"/>
    <property type="match status" value="3"/>
</dbReference>
<dbReference type="GO" id="GO:0005524">
    <property type="term" value="F:ATP binding"/>
    <property type="evidence" value="ECO:0007669"/>
    <property type="project" value="UniProtKB-KW"/>
</dbReference>
<feature type="domain" description="Histidine kinase" evidence="21">
    <location>
        <begin position="854"/>
        <end position="1074"/>
    </location>
</feature>
<accession>I3Y7S2</accession>
<dbReference type="FunFam" id="3.30.565.10:FF:000010">
    <property type="entry name" value="Sensor histidine kinase RcsC"/>
    <property type="match status" value="1"/>
</dbReference>
<dbReference type="InterPro" id="IPR000700">
    <property type="entry name" value="PAS-assoc_C"/>
</dbReference>
<feature type="domain" description="HPt" evidence="25">
    <location>
        <begin position="1264"/>
        <end position="1358"/>
    </location>
</feature>
<dbReference type="SMART" id="SM00448">
    <property type="entry name" value="REC"/>
    <property type="match status" value="1"/>
</dbReference>
<dbReference type="InterPro" id="IPR000014">
    <property type="entry name" value="PAS"/>
</dbReference>
<evidence type="ECO:0000256" key="7">
    <source>
        <dbReference type="ARBA" id="ARBA00022692"/>
    </source>
</evidence>
<dbReference type="Pfam" id="PF00072">
    <property type="entry name" value="Response_reg"/>
    <property type="match status" value="1"/>
</dbReference>
<dbReference type="InterPro" id="IPR001610">
    <property type="entry name" value="PAC"/>
</dbReference>
<keyword evidence="4" id="KW-1003">Cell membrane</keyword>
<dbReference type="EMBL" id="CP003154">
    <property type="protein sequence ID" value="AFL73040.1"/>
    <property type="molecule type" value="Genomic_DNA"/>
</dbReference>
<dbReference type="eggNOG" id="COG3829">
    <property type="taxonomic scope" value="Bacteria"/>
</dbReference>
<feature type="domain" description="PAS" evidence="23">
    <location>
        <begin position="449"/>
        <end position="519"/>
    </location>
</feature>
<dbReference type="SMART" id="SM00387">
    <property type="entry name" value="HATPase_c"/>
    <property type="match status" value="1"/>
</dbReference>
<feature type="domain" description="PAC" evidence="24">
    <location>
        <begin position="645"/>
        <end position="695"/>
    </location>
</feature>
<evidence type="ECO:0000256" key="9">
    <source>
        <dbReference type="ARBA" id="ARBA00022777"/>
    </source>
</evidence>
<dbReference type="STRING" id="765911.Thivi_1009"/>
<keyword evidence="6" id="KW-0808">Transferase</keyword>
<dbReference type="HOGENOM" id="CLU_001896_0_0_6"/>
<dbReference type="OrthoDB" id="9810730at2"/>
<dbReference type="InterPro" id="IPR011006">
    <property type="entry name" value="CheY-like_superfamily"/>
</dbReference>
<evidence type="ECO:0000256" key="10">
    <source>
        <dbReference type="ARBA" id="ARBA00022840"/>
    </source>
</evidence>
<evidence type="ECO:0000259" key="25">
    <source>
        <dbReference type="PROSITE" id="PS50894"/>
    </source>
</evidence>
<dbReference type="PROSITE" id="PS50894">
    <property type="entry name" value="HPT"/>
    <property type="match status" value="1"/>
</dbReference>
<keyword evidence="27" id="KW-1185">Reference proteome</keyword>
<dbReference type="InterPro" id="IPR036890">
    <property type="entry name" value="HATPase_C_sf"/>
</dbReference>
<dbReference type="eggNOG" id="COG2198">
    <property type="taxonomic scope" value="Bacteria"/>
</dbReference>
<evidence type="ECO:0000256" key="17">
    <source>
        <dbReference type="PROSITE-ProRule" id="PRU00169"/>
    </source>
</evidence>
<evidence type="ECO:0000256" key="19">
    <source>
        <dbReference type="SAM" id="MobiDB-lite"/>
    </source>
</evidence>
<dbReference type="SUPFAM" id="SSF52172">
    <property type="entry name" value="CheY-like"/>
    <property type="match status" value="1"/>
</dbReference>
<dbReference type="GO" id="GO:0000155">
    <property type="term" value="F:phosphorelay sensor kinase activity"/>
    <property type="evidence" value="ECO:0007669"/>
    <property type="project" value="InterPro"/>
</dbReference>
<keyword evidence="5 17" id="KW-0597">Phosphoprotein</keyword>
<dbReference type="KEGG" id="tvi:Thivi_1009"/>
<sequence>MSEPESVRATENPARVHAGGKEISVTDDPDRRAGQGALSAVLAVVLAYAAFAGMWILLSDRAVSWLVSVPAQVTLISTLKGWLFVAVTSLLLYVLLRRFPPPREAAGDIPLPKPPPRALLLPFILLAAAIVILTLGGIAIDFSRQKESEAARLKTIAELKTRQIADWLQERRGDALFLQHSRLSAELDASLFAANGPKANGELLEHLKTFARYNAFHGVMLLNALGESLWDLNGGTTALDPRLVAAVRASAADRKVSQFGPYRDGRGVIHLDFLVPLPARDGQFGPVVVLHTDPTARLYPALQSWPIPTETGETLLVRRDGDDVVSLNALRHRTGTELTFRLPLTTPRLLAARYLLDPANFGTLQEGEDYRGKPVLGVAMTVPETDWLLVVKLDRAELYARVANNAVWIGLAGLLALFMTGTGAFLLRQRQQLALAASLHRSQKERLDALNLLAAIAEGSTDAIFAKDREGRYLLFNRAAARFSGKSAESVLGNTDDELFPPDQAELVRSNDRRVMDDDRSLTFQEFLTTTEGMRRFLAIKGPLRDAHGQITGVFGISRDITEIDQVSRALADETARRLALIESSRDGILVFDEQHRIAEANQRFAEMLGYTPEELIGLHSWDIDAVMTESQVREGFAEFPASGRIFETLHRRRDGSVYAVEVSASSASWGGRKLVLCICRDISERKQAEAELDRYRHRLEELVEERTAELRRQSQALRAIIDNIPHMIWLKNREGRFLAVNRAFAEATRHSAEELLGKTDLDIWPREMAERYRADDADVMVTRRQKTVEEGIPNRPEAFETFKAPVLDADGSVLGTVGFSRDISVPKELERIQEMAREWAESANRAKSAFLANMSHEIRTPMNAIVGLTYLLQRSGVTPEQAMRLDKIESAAQHLLSIVNDILDLSKIEAGRLELEQTDFHLMGVLDHVRSLIADQAQSKGLTIDVDTDDMPPWLHGDPTRLRQALLNFAGNAVKFTERGTIVLRARLLEEYEHRLLVRFEVVDTGIGIAPEELTRLFTPFGQADVSTTRKHGGTGLGLAITRRLAQLMGGDAGVESEPDRGSTFWFTARLSRGRGIAPTPSAMPSTNNESALRRRAAGTRILLVEDNVINREVAMELLHAVTLAVDAAENGREAVAMVAANAYDLVLMDVQMPEMDGLEATRTIRAQAGHEAVPILAMTANAFEEDRQACLDAGMNDFVPKPVEPDVLYRALLKWLPGSDERGGDGQLSVSRAGAEGAAWMPWLAGVPGLDSLRGLAAVRGQRTIYLRLLRLFAQSHGEDPAALRACLKAGDELGAVRVAHGLKGAAATLGADRLASCAGRLEISLGRRSETEVIASATDELQRELDRLVAAILALPEEGEWSNPEATVQSTVLRRVMSELDTLLAEDNVRSVQFARDSAALLRVALGETFGDLEREIQRFNFDAALEILRAARTL</sequence>
<dbReference type="Pfam" id="PF02518">
    <property type="entry name" value="HATPase_c"/>
    <property type="match status" value="1"/>
</dbReference>
<feature type="domain" description="PAS" evidence="23">
    <location>
        <begin position="574"/>
        <end position="618"/>
    </location>
</feature>
<keyword evidence="8" id="KW-0547">Nucleotide-binding</keyword>
<evidence type="ECO:0000256" key="5">
    <source>
        <dbReference type="ARBA" id="ARBA00022553"/>
    </source>
</evidence>
<dbReference type="PROSITE" id="PS50113">
    <property type="entry name" value="PAC"/>
    <property type="match status" value="2"/>
</dbReference>
<evidence type="ECO:0000259" key="23">
    <source>
        <dbReference type="PROSITE" id="PS50112"/>
    </source>
</evidence>
<evidence type="ECO:0000256" key="3">
    <source>
        <dbReference type="ARBA" id="ARBA00012438"/>
    </source>
</evidence>
<evidence type="ECO:0000256" key="13">
    <source>
        <dbReference type="ARBA" id="ARBA00023136"/>
    </source>
</evidence>
<organism evidence="26 27">
    <name type="scientific">Thiocystis violascens (strain ATCC 17096 / DSM 198 / 6111)</name>
    <name type="common">Chromatium violascens</name>
    <dbReference type="NCBI Taxonomy" id="765911"/>
    <lineage>
        <taxon>Bacteria</taxon>
        <taxon>Pseudomonadati</taxon>
        <taxon>Pseudomonadota</taxon>
        <taxon>Gammaproteobacteria</taxon>
        <taxon>Chromatiales</taxon>
        <taxon>Chromatiaceae</taxon>
        <taxon>Thiocystis</taxon>
    </lineage>
</organism>
<evidence type="ECO:0000259" key="21">
    <source>
        <dbReference type="PROSITE" id="PS50109"/>
    </source>
</evidence>
<evidence type="ECO:0000256" key="1">
    <source>
        <dbReference type="ARBA" id="ARBA00000085"/>
    </source>
</evidence>
<evidence type="ECO:0000256" key="18">
    <source>
        <dbReference type="SAM" id="Coils"/>
    </source>
</evidence>
<reference evidence="26 27" key="1">
    <citation type="submission" date="2012-06" db="EMBL/GenBank/DDBJ databases">
        <title>Complete sequence of Thiocystis violascens DSM 198.</title>
        <authorList>
            <consortium name="US DOE Joint Genome Institute"/>
            <person name="Lucas S."/>
            <person name="Han J."/>
            <person name="Lapidus A."/>
            <person name="Cheng J.-F."/>
            <person name="Goodwin L."/>
            <person name="Pitluck S."/>
            <person name="Peters L."/>
            <person name="Ovchinnikova G."/>
            <person name="Teshima H."/>
            <person name="Detter J.C."/>
            <person name="Han C."/>
            <person name="Tapia R."/>
            <person name="Land M."/>
            <person name="Hauser L."/>
            <person name="Kyrpides N."/>
            <person name="Ivanova N."/>
            <person name="Pagani I."/>
            <person name="Vogl K."/>
            <person name="Liu Z."/>
            <person name="Frigaard N.-U."/>
            <person name="Bryant D."/>
            <person name="Woyke T."/>
        </authorList>
    </citation>
    <scope>NUCLEOTIDE SEQUENCE [LARGE SCALE GENOMIC DNA]</scope>
    <source>
        <strain evidence="27">ATCC 17096 / DSM 198 / 6111</strain>
    </source>
</reference>
<keyword evidence="9" id="KW-0418">Kinase</keyword>
<feature type="modified residue" description="4-aspartylphosphate" evidence="17">
    <location>
        <position position="1151"/>
    </location>
</feature>
<dbReference type="Gene3D" id="3.30.565.10">
    <property type="entry name" value="Histidine kinase-like ATPase, C-terminal domain"/>
    <property type="match status" value="1"/>
</dbReference>
<dbReference type="Pfam" id="PF00512">
    <property type="entry name" value="HisKA"/>
    <property type="match status" value="1"/>
</dbReference>
<dbReference type="InterPro" id="IPR003661">
    <property type="entry name" value="HisK_dim/P_dom"/>
</dbReference>
<dbReference type="Proteomes" id="UP000006062">
    <property type="component" value="Chromosome"/>
</dbReference>
<evidence type="ECO:0000256" key="2">
    <source>
        <dbReference type="ARBA" id="ARBA00004651"/>
    </source>
</evidence>
<dbReference type="InterPro" id="IPR035965">
    <property type="entry name" value="PAS-like_dom_sf"/>
</dbReference>
<dbReference type="Pfam" id="PF13426">
    <property type="entry name" value="PAS_9"/>
    <property type="match status" value="1"/>
</dbReference>
<evidence type="ECO:0000256" key="12">
    <source>
        <dbReference type="ARBA" id="ARBA00023012"/>
    </source>
</evidence>
<evidence type="ECO:0000313" key="26">
    <source>
        <dbReference type="EMBL" id="AFL73040.1"/>
    </source>
</evidence>
<comment type="catalytic activity">
    <reaction evidence="1">
        <text>ATP + protein L-histidine = ADP + protein N-phospho-L-histidine.</text>
        <dbReference type="EC" id="2.7.13.3"/>
    </reaction>
</comment>
<keyword evidence="11 20" id="KW-1133">Transmembrane helix</keyword>
<dbReference type="EC" id="2.7.13.3" evidence="3"/>
<dbReference type="eggNOG" id="COG0642">
    <property type="taxonomic scope" value="Bacteria"/>
</dbReference>
<gene>
    <name evidence="26" type="ordered locus">Thivi_1009</name>
</gene>
<evidence type="ECO:0000256" key="6">
    <source>
        <dbReference type="ARBA" id="ARBA00022679"/>
    </source>
</evidence>
<dbReference type="Pfam" id="PF08448">
    <property type="entry name" value="PAS_4"/>
    <property type="match status" value="2"/>
</dbReference>
<evidence type="ECO:0000256" key="14">
    <source>
        <dbReference type="ARBA" id="ARBA00064003"/>
    </source>
</evidence>
<feature type="transmembrane region" description="Helical" evidence="20">
    <location>
        <begin position="119"/>
        <end position="142"/>
    </location>
</feature>
<dbReference type="InterPro" id="IPR008207">
    <property type="entry name" value="Sig_transdc_His_kin_Hpt_dom"/>
</dbReference>
<evidence type="ECO:0000259" key="22">
    <source>
        <dbReference type="PROSITE" id="PS50110"/>
    </source>
</evidence>
<dbReference type="eggNOG" id="COG0745">
    <property type="taxonomic scope" value="Bacteria"/>
</dbReference>
<feature type="transmembrane region" description="Helical" evidence="20">
    <location>
        <begin position="37"/>
        <end position="58"/>
    </location>
</feature>
<dbReference type="PANTHER" id="PTHR45339">
    <property type="entry name" value="HYBRID SIGNAL TRANSDUCTION HISTIDINE KINASE J"/>
    <property type="match status" value="1"/>
</dbReference>
<keyword evidence="10" id="KW-0067">ATP-binding</keyword>
<dbReference type="PANTHER" id="PTHR45339:SF1">
    <property type="entry name" value="HYBRID SIGNAL TRANSDUCTION HISTIDINE KINASE J"/>
    <property type="match status" value="1"/>
</dbReference>
<feature type="coiled-coil region" evidence="18">
    <location>
        <begin position="686"/>
        <end position="713"/>
    </location>
</feature>
<keyword evidence="12" id="KW-0902">Two-component regulatory system</keyword>
<dbReference type="InterPro" id="IPR036097">
    <property type="entry name" value="HisK_dim/P_sf"/>
</dbReference>
<evidence type="ECO:0000256" key="11">
    <source>
        <dbReference type="ARBA" id="ARBA00022989"/>
    </source>
</evidence>
<dbReference type="Gene3D" id="3.30.450.20">
    <property type="entry name" value="PAS domain"/>
    <property type="match status" value="3"/>
</dbReference>
<dbReference type="Gene3D" id="1.10.287.130">
    <property type="match status" value="1"/>
</dbReference>
<keyword evidence="7 20" id="KW-0812">Transmembrane</keyword>
<evidence type="ECO:0000256" key="4">
    <source>
        <dbReference type="ARBA" id="ARBA00022475"/>
    </source>
</evidence>
<keyword evidence="18" id="KW-0175">Coiled coil</keyword>
<feature type="region of interest" description="Disordered" evidence="19">
    <location>
        <begin position="1"/>
        <end position="30"/>
    </location>
</feature>
<comment type="subunit">
    <text evidence="14">At low DSF concentrations, interacts with RpfF.</text>
</comment>
<dbReference type="InterPro" id="IPR003594">
    <property type="entry name" value="HATPase_dom"/>
</dbReference>
<dbReference type="Gene3D" id="3.40.50.2300">
    <property type="match status" value="1"/>
</dbReference>
<dbReference type="PROSITE" id="PS50112">
    <property type="entry name" value="PAS"/>
    <property type="match status" value="3"/>
</dbReference>
<evidence type="ECO:0000256" key="20">
    <source>
        <dbReference type="SAM" id="Phobius"/>
    </source>
</evidence>
<dbReference type="NCBIfam" id="TIGR00229">
    <property type="entry name" value="sensory_box"/>
    <property type="match status" value="3"/>
</dbReference>
<dbReference type="PROSITE" id="PS50110">
    <property type="entry name" value="RESPONSE_REGULATORY"/>
    <property type="match status" value="1"/>
</dbReference>
<dbReference type="Gene3D" id="1.20.120.160">
    <property type="entry name" value="HPT domain"/>
    <property type="match status" value="1"/>
</dbReference>
<dbReference type="InterPro" id="IPR005467">
    <property type="entry name" value="His_kinase_dom"/>
</dbReference>
<dbReference type="SUPFAM" id="SSF55785">
    <property type="entry name" value="PYP-like sensor domain (PAS domain)"/>
    <property type="match status" value="3"/>
</dbReference>
<dbReference type="Pfam" id="PF01627">
    <property type="entry name" value="Hpt"/>
    <property type="match status" value="1"/>
</dbReference>
<evidence type="ECO:0000256" key="15">
    <source>
        <dbReference type="ARBA" id="ARBA00068150"/>
    </source>
</evidence>
<dbReference type="SUPFAM" id="SSF47226">
    <property type="entry name" value="Histidine-containing phosphotransfer domain, HPT domain"/>
    <property type="match status" value="1"/>
</dbReference>
<dbReference type="CDD" id="cd00082">
    <property type="entry name" value="HisKA"/>
    <property type="match status" value="1"/>
</dbReference>
<dbReference type="SMART" id="SM00388">
    <property type="entry name" value="HisKA"/>
    <property type="match status" value="1"/>
</dbReference>
<dbReference type="CDD" id="cd17546">
    <property type="entry name" value="REC_hyHK_CKI1_RcsC-like"/>
    <property type="match status" value="1"/>
</dbReference>
<feature type="transmembrane region" description="Helical" evidence="20">
    <location>
        <begin position="405"/>
        <end position="427"/>
    </location>
</feature>
<name>I3Y7S2_THIV6</name>
<comment type="subcellular location">
    <subcellularLocation>
        <location evidence="2">Cell membrane</location>
        <topology evidence="2">Multi-pass membrane protein</topology>
    </subcellularLocation>
</comment>
<dbReference type="SUPFAM" id="SSF47384">
    <property type="entry name" value="Homodimeric domain of signal transducing histidine kinase"/>
    <property type="match status" value="1"/>
</dbReference>
<dbReference type="CDD" id="cd16922">
    <property type="entry name" value="HATPase_EvgS-ArcB-TorS-like"/>
    <property type="match status" value="1"/>
</dbReference>
<protein>
    <recommendedName>
        <fullName evidence="15">Sensory/regulatory protein RpfC</fullName>
        <ecNumber evidence="3">2.7.13.3</ecNumber>
    </recommendedName>
</protein>
<keyword evidence="13 20" id="KW-0472">Membrane</keyword>
<evidence type="ECO:0000256" key="8">
    <source>
        <dbReference type="ARBA" id="ARBA00022741"/>
    </source>
</evidence>
<evidence type="ECO:0000313" key="27">
    <source>
        <dbReference type="Proteomes" id="UP000006062"/>
    </source>
</evidence>
<dbReference type="SUPFAM" id="SSF55874">
    <property type="entry name" value="ATPase domain of HSP90 chaperone/DNA topoisomerase II/histidine kinase"/>
    <property type="match status" value="1"/>
</dbReference>